<feature type="non-terminal residue" evidence="2">
    <location>
        <position position="190"/>
    </location>
</feature>
<name>A0A812LT54_9DINO</name>
<feature type="compositionally biased region" description="Basic residues" evidence="1">
    <location>
        <begin position="1"/>
        <end position="11"/>
    </location>
</feature>
<dbReference type="EMBL" id="CAJNDS010001090">
    <property type="protein sequence ID" value="CAE7246652.1"/>
    <property type="molecule type" value="Genomic_DNA"/>
</dbReference>
<protein>
    <submittedName>
        <fullName evidence="2">Uncharacterized protein</fullName>
    </submittedName>
</protein>
<feature type="non-terminal residue" evidence="2">
    <location>
        <position position="1"/>
    </location>
</feature>
<accession>A0A812LT54</accession>
<feature type="compositionally biased region" description="Basic residues" evidence="1">
    <location>
        <begin position="71"/>
        <end position="86"/>
    </location>
</feature>
<evidence type="ECO:0000313" key="2">
    <source>
        <dbReference type="EMBL" id="CAE7246652.1"/>
    </source>
</evidence>
<sequence>VAARAKPRARPTARSASADRLPEDGKKDRRASRGGDVVHEGGTQVADAIDTSLGKPSSKTPKTKHEEEDKKKKKDKDKKKKEKKKGKGDEDGDDEGKKKKDKKKKDKKKDKGETGDLDDSGIVAEELGDGASEAGEPPFELLPSVGTWLTPLFPEPEELEEVARPGTGESSDYQQSVGESDFSATFGTEA</sequence>
<feature type="compositionally biased region" description="Polar residues" evidence="1">
    <location>
        <begin position="168"/>
        <end position="190"/>
    </location>
</feature>
<feature type="compositionally biased region" description="Basic residues" evidence="1">
    <location>
        <begin position="99"/>
        <end position="108"/>
    </location>
</feature>
<organism evidence="2 3">
    <name type="scientific">Symbiodinium natans</name>
    <dbReference type="NCBI Taxonomy" id="878477"/>
    <lineage>
        <taxon>Eukaryota</taxon>
        <taxon>Sar</taxon>
        <taxon>Alveolata</taxon>
        <taxon>Dinophyceae</taxon>
        <taxon>Suessiales</taxon>
        <taxon>Symbiodiniaceae</taxon>
        <taxon>Symbiodinium</taxon>
    </lineage>
</organism>
<dbReference type="AlphaFoldDB" id="A0A812LT54"/>
<evidence type="ECO:0000256" key="1">
    <source>
        <dbReference type="SAM" id="MobiDB-lite"/>
    </source>
</evidence>
<comment type="caution">
    <text evidence="2">The sequence shown here is derived from an EMBL/GenBank/DDBJ whole genome shotgun (WGS) entry which is preliminary data.</text>
</comment>
<feature type="region of interest" description="Disordered" evidence="1">
    <location>
        <begin position="1"/>
        <end position="190"/>
    </location>
</feature>
<reference evidence="2" key="1">
    <citation type="submission" date="2021-02" db="EMBL/GenBank/DDBJ databases">
        <authorList>
            <person name="Dougan E. K."/>
            <person name="Rhodes N."/>
            <person name="Thang M."/>
            <person name="Chan C."/>
        </authorList>
    </citation>
    <scope>NUCLEOTIDE SEQUENCE</scope>
</reference>
<feature type="compositionally biased region" description="Basic and acidic residues" evidence="1">
    <location>
        <begin position="20"/>
        <end position="39"/>
    </location>
</feature>
<dbReference type="Proteomes" id="UP000604046">
    <property type="component" value="Unassembled WGS sequence"/>
</dbReference>
<gene>
    <name evidence="2" type="ORF">SNAT2548_LOCUS11740</name>
</gene>
<evidence type="ECO:0000313" key="3">
    <source>
        <dbReference type="Proteomes" id="UP000604046"/>
    </source>
</evidence>
<proteinExistence type="predicted"/>
<keyword evidence="3" id="KW-1185">Reference proteome</keyword>